<evidence type="ECO:0000256" key="5">
    <source>
        <dbReference type="ARBA" id="ARBA00023136"/>
    </source>
</evidence>
<protein>
    <recommendedName>
        <fullName evidence="6">GDT1 family protein</fullName>
    </recommendedName>
</protein>
<organism evidence="7 8">
    <name type="scientific">Tsukamurella strandjordii</name>
    <dbReference type="NCBI Taxonomy" id="147577"/>
    <lineage>
        <taxon>Bacteria</taxon>
        <taxon>Bacillati</taxon>
        <taxon>Actinomycetota</taxon>
        <taxon>Actinomycetes</taxon>
        <taxon>Mycobacteriales</taxon>
        <taxon>Tsukamurellaceae</taxon>
        <taxon>Tsukamurella</taxon>
    </lineage>
</organism>
<evidence type="ECO:0000256" key="3">
    <source>
        <dbReference type="ARBA" id="ARBA00022692"/>
    </source>
</evidence>
<evidence type="ECO:0000256" key="2">
    <source>
        <dbReference type="ARBA" id="ARBA00009190"/>
    </source>
</evidence>
<feature type="transmembrane region" description="Helical" evidence="6">
    <location>
        <begin position="167"/>
        <end position="185"/>
    </location>
</feature>
<keyword evidence="4 6" id="KW-1133">Transmembrane helix</keyword>
<feature type="transmembrane region" description="Helical" evidence="6">
    <location>
        <begin position="197"/>
        <end position="214"/>
    </location>
</feature>
<dbReference type="AlphaFoldDB" id="A0AA90NDS5"/>
<dbReference type="InterPro" id="IPR001727">
    <property type="entry name" value="GDT1-like"/>
</dbReference>
<keyword evidence="3 6" id="KW-0812">Transmembrane</keyword>
<evidence type="ECO:0000256" key="1">
    <source>
        <dbReference type="ARBA" id="ARBA00004141"/>
    </source>
</evidence>
<comment type="subcellular location">
    <subcellularLocation>
        <location evidence="1 6">Membrane</location>
        <topology evidence="1 6">Multi-pass membrane protein</topology>
    </subcellularLocation>
</comment>
<keyword evidence="8" id="KW-1185">Reference proteome</keyword>
<reference evidence="7" key="1">
    <citation type="submission" date="2023-08" db="EMBL/GenBank/DDBJ databases">
        <title>The draft genome of Tsukamurella strandjordii strain 050030.</title>
        <authorList>
            <person name="Zhao F."/>
            <person name="Feng Y."/>
            <person name="Zong Z."/>
        </authorList>
    </citation>
    <scope>NUCLEOTIDE SEQUENCE</scope>
    <source>
        <strain evidence="7">050030</strain>
    </source>
</reference>
<feature type="transmembrane region" description="Helical" evidence="6">
    <location>
        <begin position="67"/>
        <end position="84"/>
    </location>
</feature>
<feature type="transmembrane region" description="Helical" evidence="6">
    <location>
        <begin position="135"/>
        <end position="160"/>
    </location>
</feature>
<dbReference type="RefSeq" id="WP_305112517.1">
    <property type="nucleotide sequence ID" value="NZ_JAUTIX010000008.1"/>
</dbReference>
<feature type="transmembrane region" description="Helical" evidence="6">
    <location>
        <begin position="34"/>
        <end position="60"/>
    </location>
</feature>
<comment type="caution">
    <text evidence="7">The sequence shown here is derived from an EMBL/GenBank/DDBJ whole genome shotgun (WGS) entry which is preliminary data.</text>
</comment>
<gene>
    <name evidence="7" type="ORF">Q7X28_19180</name>
</gene>
<dbReference type="Pfam" id="PF01169">
    <property type="entry name" value="GDT1"/>
    <property type="match status" value="2"/>
</dbReference>
<name>A0AA90NDS5_9ACTN</name>
<dbReference type="GO" id="GO:0016020">
    <property type="term" value="C:membrane"/>
    <property type="evidence" value="ECO:0007669"/>
    <property type="project" value="UniProtKB-SubCell"/>
</dbReference>
<dbReference type="PANTHER" id="PTHR12608">
    <property type="entry name" value="TRANSMEMBRANE PROTEIN HTP-1 RELATED"/>
    <property type="match status" value="1"/>
</dbReference>
<evidence type="ECO:0000313" key="8">
    <source>
        <dbReference type="Proteomes" id="UP001178281"/>
    </source>
</evidence>
<dbReference type="EMBL" id="JAUTIX010000008">
    <property type="protein sequence ID" value="MDP0400045.1"/>
    <property type="molecule type" value="Genomic_DNA"/>
</dbReference>
<proteinExistence type="inferred from homology"/>
<accession>A0AA90NDS5</accession>
<dbReference type="Proteomes" id="UP001178281">
    <property type="component" value="Unassembled WGS sequence"/>
</dbReference>
<dbReference type="GO" id="GO:0046873">
    <property type="term" value="F:metal ion transmembrane transporter activity"/>
    <property type="evidence" value="ECO:0007669"/>
    <property type="project" value="InterPro"/>
</dbReference>
<comment type="similarity">
    <text evidence="2 6">Belongs to the GDT1 family.</text>
</comment>
<keyword evidence="5 6" id="KW-0472">Membrane</keyword>
<dbReference type="PANTHER" id="PTHR12608:SF1">
    <property type="entry name" value="TRANSMEMBRANE PROTEIN 165"/>
    <property type="match status" value="1"/>
</dbReference>
<evidence type="ECO:0000256" key="4">
    <source>
        <dbReference type="ARBA" id="ARBA00022989"/>
    </source>
</evidence>
<sequence>MLNALLVSFAVVFVAELGDKSQLMAMTFAAKFKWWIVLAGITLSTAVVHIASVGIGYALGSSIPTQLITAIAGISMLAFAFWTWRGDALSDDESTTADRVTRSVFLAVTSAFFLAELGDKTMLATVTLTTQYNWFGVWLGSTVGMVAADALAIAVGAVLGSKLPERAVAIGATILFFAFGGWLLFEAWPELDGVARIVTGAIVAVTVLGGVFVVRRAHRSRLADPAQVKNADSLV</sequence>
<evidence type="ECO:0000256" key="6">
    <source>
        <dbReference type="RuleBase" id="RU365102"/>
    </source>
</evidence>
<evidence type="ECO:0000313" key="7">
    <source>
        <dbReference type="EMBL" id="MDP0400045.1"/>
    </source>
</evidence>